<dbReference type="Proteomes" id="UP001473302">
    <property type="component" value="Unassembled WGS sequence"/>
</dbReference>
<accession>A0ABP9YSH9</accession>
<evidence type="ECO:0000313" key="3">
    <source>
        <dbReference type="Proteomes" id="UP001473302"/>
    </source>
</evidence>
<feature type="compositionally biased region" description="Low complexity" evidence="1">
    <location>
        <begin position="62"/>
        <end position="78"/>
    </location>
</feature>
<dbReference type="EMBL" id="BAABUK010000006">
    <property type="protein sequence ID" value="GAA5809817.1"/>
    <property type="molecule type" value="Genomic_DNA"/>
</dbReference>
<keyword evidence="3" id="KW-1185">Reference proteome</keyword>
<organism evidence="2 3">
    <name type="scientific">Mucor flavus</name>
    <dbReference type="NCBI Taxonomy" id="439312"/>
    <lineage>
        <taxon>Eukaryota</taxon>
        <taxon>Fungi</taxon>
        <taxon>Fungi incertae sedis</taxon>
        <taxon>Mucoromycota</taxon>
        <taxon>Mucoromycotina</taxon>
        <taxon>Mucoromycetes</taxon>
        <taxon>Mucorales</taxon>
        <taxon>Mucorineae</taxon>
        <taxon>Mucoraceae</taxon>
        <taxon>Mucor</taxon>
    </lineage>
</organism>
<feature type="region of interest" description="Disordered" evidence="1">
    <location>
        <begin position="43"/>
        <end position="112"/>
    </location>
</feature>
<feature type="region of interest" description="Disordered" evidence="1">
    <location>
        <begin position="159"/>
        <end position="196"/>
    </location>
</feature>
<evidence type="ECO:0000256" key="1">
    <source>
        <dbReference type="SAM" id="MobiDB-lite"/>
    </source>
</evidence>
<name>A0ABP9YSH9_9FUNG</name>
<feature type="compositionally biased region" description="Polar residues" evidence="1">
    <location>
        <begin position="159"/>
        <end position="182"/>
    </location>
</feature>
<evidence type="ECO:0000313" key="2">
    <source>
        <dbReference type="EMBL" id="GAA5809817.1"/>
    </source>
</evidence>
<reference evidence="2 3" key="1">
    <citation type="submission" date="2024-04" db="EMBL/GenBank/DDBJ databases">
        <title>genome sequences of Mucor flavus KT1a and Helicostylum pulchrum KT1b strains isolated from the surface of a dry-aged beef.</title>
        <authorList>
            <person name="Toyotome T."/>
            <person name="Hosono M."/>
            <person name="Torimaru M."/>
            <person name="Fukuda K."/>
            <person name="Mikami N."/>
        </authorList>
    </citation>
    <scope>NUCLEOTIDE SEQUENCE [LARGE SCALE GENOMIC DNA]</scope>
    <source>
        <strain evidence="2 3">KT1a</strain>
    </source>
</reference>
<gene>
    <name evidence="2" type="ORF">MFLAVUS_003232</name>
</gene>
<sequence length="196" mass="21562">MQPSRTCLLLGVAIATKMVTPNTAVANLVQAFYALPVINLDTPRKTPANEQVQDASSELTKPKYAPTPAPSTSTSSTSQQEFTISNTKFLHDKEGGDYVPPADSEAEYSGDEKMEDMANSNNILDESRVEDPNSMQIDEFNLTQTPPDTTFDNQFNFDRLTKSPSITPSRTPSLRTFVSSLSSREDASQHKIHSNQ</sequence>
<protein>
    <submittedName>
        <fullName evidence="2">Uncharacterized protein</fullName>
    </submittedName>
</protein>
<feature type="compositionally biased region" description="Polar residues" evidence="1">
    <location>
        <begin position="79"/>
        <end position="88"/>
    </location>
</feature>
<comment type="caution">
    <text evidence="2">The sequence shown here is derived from an EMBL/GenBank/DDBJ whole genome shotgun (WGS) entry which is preliminary data.</text>
</comment>
<feature type="compositionally biased region" description="Polar residues" evidence="1">
    <location>
        <begin position="48"/>
        <end position="59"/>
    </location>
</feature>
<proteinExistence type="predicted"/>